<dbReference type="AlphaFoldDB" id="A0A8J7MGT5"/>
<keyword evidence="7" id="KW-0653">Protein transport</keyword>
<keyword evidence="10" id="KW-1185">Reference proteome</keyword>
<dbReference type="PANTHER" id="PTHR30558">
    <property type="entry name" value="EXBD MEMBRANE COMPONENT OF PMF-DRIVEN MACROMOLECULE IMPORT SYSTEM"/>
    <property type="match status" value="1"/>
</dbReference>
<name>A0A8J7MGT5_9BACT</name>
<comment type="subcellular location">
    <subcellularLocation>
        <location evidence="1">Cell membrane</location>
        <topology evidence="1">Single-pass membrane protein</topology>
    </subcellularLocation>
    <subcellularLocation>
        <location evidence="7">Cell membrane</location>
        <topology evidence="7">Single-pass type II membrane protein</topology>
    </subcellularLocation>
</comment>
<evidence type="ECO:0000256" key="6">
    <source>
        <dbReference type="ARBA" id="ARBA00023136"/>
    </source>
</evidence>
<reference evidence="9" key="1">
    <citation type="submission" date="2021-01" db="EMBL/GenBank/DDBJ databases">
        <title>Modified the classification status of verrucomicrobia.</title>
        <authorList>
            <person name="Feng X."/>
        </authorList>
    </citation>
    <scope>NUCLEOTIDE SEQUENCE</scope>
    <source>
        <strain evidence="9">_KCTC 22039</strain>
    </source>
</reference>
<dbReference type="RefSeq" id="WP_200312619.1">
    <property type="nucleotide sequence ID" value="NZ_JAENIM010000046.1"/>
</dbReference>
<comment type="similarity">
    <text evidence="2 7">Belongs to the ExbD/TolR family.</text>
</comment>
<protein>
    <submittedName>
        <fullName evidence="9">Biopolymer transporter ExbD</fullName>
    </submittedName>
</protein>
<feature type="transmembrane region" description="Helical" evidence="8">
    <location>
        <begin position="23"/>
        <end position="44"/>
    </location>
</feature>
<dbReference type="Pfam" id="PF02472">
    <property type="entry name" value="ExbD"/>
    <property type="match status" value="1"/>
</dbReference>
<dbReference type="GO" id="GO:0005886">
    <property type="term" value="C:plasma membrane"/>
    <property type="evidence" value="ECO:0007669"/>
    <property type="project" value="UniProtKB-SubCell"/>
</dbReference>
<dbReference type="EMBL" id="JAENIM010000046">
    <property type="protein sequence ID" value="MBK1792607.1"/>
    <property type="molecule type" value="Genomic_DNA"/>
</dbReference>
<evidence type="ECO:0000256" key="7">
    <source>
        <dbReference type="RuleBase" id="RU003879"/>
    </source>
</evidence>
<proteinExistence type="inferred from homology"/>
<evidence type="ECO:0000313" key="9">
    <source>
        <dbReference type="EMBL" id="MBK1792607.1"/>
    </source>
</evidence>
<comment type="caution">
    <text evidence="9">The sequence shown here is derived from an EMBL/GenBank/DDBJ whole genome shotgun (WGS) entry which is preliminary data.</text>
</comment>
<evidence type="ECO:0000256" key="2">
    <source>
        <dbReference type="ARBA" id="ARBA00005811"/>
    </source>
</evidence>
<accession>A0A8J7MGT5</accession>
<evidence type="ECO:0000256" key="8">
    <source>
        <dbReference type="SAM" id="Phobius"/>
    </source>
</evidence>
<gene>
    <name evidence="9" type="ORF">JIN82_15690</name>
</gene>
<dbReference type="GO" id="GO:0015031">
    <property type="term" value="P:protein transport"/>
    <property type="evidence" value="ECO:0007669"/>
    <property type="project" value="UniProtKB-KW"/>
</dbReference>
<dbReference type="GO" id="GO:0022857">
    <property type="term" value="F:transmembrane transporter activity"/>
    <property type="evidence" value="ECO:0007669"/>
    <property type="project" value="InterPro"/>
</dbReference>
<dbReference type="Proteomes" id="UP000624703">
    <property type="component" value="Unassembled WGS sequence"/>
</dbReference>
<keyword evidence="3" id="KW-1003">Cell membrane</keyword>
<evidence type="ECO:0000256" key="1">
    <source>
        <dbReference type="ARBA" id="ARBA00004162"/>
    </source>
</evidence>
<dbReference type="InterPro" id="IPR003400">
    <property type="entry name" value="ExbD"/>
</dbReference>
<keyword evidence="4 7" id="KW-0812">Transmembrane</keyword>
<dbReference type="PANTHER" id="PTHR30558:SF3">
    <property type="entry name" value="BIOPOLYMER TRANSPORT PROTEIN EXBD-RELATED"/>
    <property type="match status" value="1"/>
</dbReference>
<organism evidence="9 10">
    <name type="scientific">Persicirhabdus sediminis</name>
    <dbReference type="NCBI Taxonomy" id="454144"/>
    <lineage>
        <taxon>Bacteria</taxon>
        <taxon>Pseudomonadati</taxon>
        <taxon>Verrucomicrobiota</taxon>
        <taxon>Verrucomicrobiia</taxon>
        <taxon>Verrucomicrobiales</taxon>
        <taxon>Verrucomicrobiaceae</taxon>
        <taxon>Persicirhabdus</taxon>
    </lineage>
</organism>
<evidence type="ECO:0000256" key="4">
    <source>
        <dbReference type="ARBA" id="ARBA00022692"/>
    </source>
</evidence>
<keyword evidence="7" id="KW-0813">Transport</keyword>
<keyword evidence="6 8" id="KW-0472">Membrane</keyword>
<keyword evidence="5 8" id="KW-1133">Transmembrane helix</keyword>
<evidence type="ECO:0000313" key="10">
    <source>
        <dbReference type="Proteomes" id="UP000624703"/>
    </source>
</evidence>
<sequence length="151" mass="16445">MTRTYQMFQLRSAQQGDKSEMDISSLVDVSFLLLIFFLVTATILPREQDLKMSIPSVAQGAPVARQAMIIQLDESGTLTLNPASAPEVITKDSTSREIPELVDRLKIFAALSPADPAVVTLKVSDKVPQQQYIDVLNALAEAGVQNVTLAE</sequence>
<evidence type="ECO:0000256" key="3">
    <source>
        <dbReference type="ARBA" id="ARBA00022475"/>
    </source>
</evidence>
<evidence type="ECO:0000256" key="5">
    <source>
        <dbReference type="ARBA" id="ARBA00022989"/>
    </source>
</evidence>